<comment type="caution">
    <text evidence="4">The sequence shown here is derived from an EMBL/GenBank/DDBJ whole genome shotgun (WGS) entry which is preliminary data.</text>
</comment>
<evidence type="ECO:0000313" key="4">
    <source>
        <dbReference type="EMBL" id="MDE4167710.1"/>
    </source>
</evidence>
<gene>
    <name evidence="4" type="ORF">PXK24_18605</name>
</gene>
<protein>
    <submittedName>
        <fullName evidence="4">IS110 family transposase</fullName>
    </submittedName>
</protein>
<sequence length="347" mass="38075">MSGLTIGVDIAKRFFQVHVIDEFDQVLVNKKLRRAEFLAFFEDLPASLIGMESSGSAHHWARALINMGHDVKLMTPMYVKPYVKRGKNDAVDAEAICEAVTRPTMRFVPVKSVEQQSVLMIHRTRSLLIRQRTMLVNALRGHLAEIGIVAPVGIERVGELVARVLGHEGDELGVPPLVRSIVETYAQQIMQVTKEVKNLEKQLTAWHRTSEASRRLATIPGIGRIVATAMAATVADPDAFQSGRAFAAWLGLTPRSNSSGGVERNGRITKAGDRNLRTLLVLGATSVIRRVRSGQPSPLYGWVNRLVDTGKPPRLVTVALANKLARIAWAVMVGKTDYQPEKAALAA</sequence>
<dbReference type="InterPro" id="IPR047650">
    <property type="entry name" value="Transpos_IS110"/>
</dbReference>
<keyword evidence="1" id="KW-0175">Coiled coil</keyword>
<organism evidence="4 5">
    <name type="scientific">Phaeobacter gallaeciensis</name>
    <dbReference type="NCBI Taxonomy" id="60890"/>
    <lineage>
        <taxon>Bacteria</taxon>
        <taxon>Pseudomonadati</taxon>
        <taxon>Pseudomonadota</taxon>
        <taxon>Alphaproteobacteria</taxon>
        <taxon>Rhodobacterales</taxon>
        <taxon>Roseobacteraceae</taxon>
        <taxon>Phaeobacter</taxon>
    </lineage>
</organism>
<dbReference type="AlphaFoldDB" id="A0ABD4XE42"/>
<dbReference type="InterPro" id="IPR002525">
    <property type="entry name" value="Transp_IS110-like_N"/>
</dbReference>
<dbReference type="Proteomes" id="UP001218364">
    <property type="component" value="Unassembled WGS sequence"/>
</dbReference>
<proteinExistence type="predicted"/>
<accession>A0ABD4XE42</accession>
<reference evidence="4 5" key="1">
    <citation type="submission" date="2023-02" db="EMBL/GenBank/DDBJ databases">
        <title>Population genomics of bacteria associated with diatom.</title>
        <authorList>
            <person name="Xie J."/>
            <person name="Wang H."/>
        </authorList>
    </citation>
    <scope>NUCLEOTIDE SEQUENCE [LARGE SCALE GENOMIC DNA]</scope>
    <source>
        <strain evidence="4 5">PT47_8</strain>
    </source>
</reference>
<dbReference type="EMBL" id="JARCJK010000012">
    <property type="protein sequence ID" value="MDE4167710.1"/>
    <property type="molecule type" value="Genomic_DNA"/>
</dbReference>
<evidence type="ECO:0000313" key="5">
    <source>
        <dbReference type="Proteomes" id="UP001218364"/>
    </source>
</evidence>
<dbReference type="Pfam" id="PF01548">
    <property type="entry name" value="DEDD_Tnp_IS110"/>
    <property type="match status" value="1"/>
</dbReference>
<feature type="domain" description="Transposase IS116/IS110/IS902 C-terminal" evidence="3">
    <location>
        <begin position="214"/>
        <end position="290"/>
    </location>
</feature>
<feature type="coiled-coil region" evidence="1">
    <location>
        <begin position="182"/>
        <end position="209"/>
    </location>
</feature>
<dbReference type="NCBIfam" id="NF033542">
    <property type="entry name" value="transpos_IS110"/>
    <property type="match status" value="1"/>
</dbReference>
<dbReference type="InterPro" id="IPR003346">
    <property type="entry name" value="Transposase_20"/>
</dbReference>
<dbReference type="RefSeq" id="WP_274838471.1">
    <property type="nucleotide sequence ID" value="NZ_JARCJE010000009.1"/>
</dbReference>
<feature type="domain" description="Transposase IS110-like N-terminal" evidence="2">
    <location>
        <begin position="6"/>
        <end position="146"/>
    </location>
</feature>
<evidence type="ECO:0000259" key="3">
    <source>
        <dbReference type="Pfam" id="PF02371"/>
    </source>
</evidence>
<name>A0ABD4XE42_9RHOB</name>
<dbReference type="PANTHER" id="PTHR33055:SF3">
    <property type="entry name" value="PUTATIVE TRANSPOSASE FOR IS117-RELATED"/>
    <property type="match status" value="1"/>
</dbReference>
<dbReference type="PANTHER" id="PTHR33055">
    <property type="entry name" value="TRANSPOSASE FOR INSERTION SEQUENCE ELEMENT IS1111A"/>
    <property type="match status" value="1"/>
</dbReference>
<dbReference type="Pfam" id="PF02371">
    <property type="entry name" value="Transposase_20"/>
    <property type="match status" value="1"/>
</dbReference>
<evidence type="ECO:0000259" key="2">
    <source>
        <dbReference type="Pfam" id="PF01548"/>
    </source>
</evidence>
<evidence type="ECO:0000256" key="1">
    <source>
        <dbReference type="SAM" id="Coils"/>
    </source>
</evidence>